<evidence type="ECO:0000313" key="1">
    <source>
        <dbReference type="EMBL" id="QHS79799.1"/>
    </source>
</evidence>
<dbReference type="AlphaFoldDB" id="A0A6C0AJ41"/>
<reference evidence="1" key="1">
    <citation type="journal article" date="2020" name="Nature">
        <title>Giant virus diversity and host interactions through global metagenomics.</title>
        <authorList>
            <person name="Schulz F."/>
            <person name="Roux S."/>
            <person name="Paez-Espino D."/>
            <person name="Jungbluth S."/>
            <person name="Walsh D.A."/>
            <person name="Denef V.J."/>
            <person name="McMahon K.D."/>
            <person name="Konstantinidis K.T."/>
            <person name="Eloe-Fadrosh E.A."/>
            <person name="Kyrpides N.C."/>
            <person name="Woyke T."/>
        </authorList>
    </citation>
    <scope>NUCLEOTIDE SEQUENCE</scope>
    <source>
        <strain evidence="1">GVMAG-S-1035303-20</strain>
    </source>
</reference>
<accession>A0A6C0AJ41</accession>
<organism evidence="1">
    <name type="scientific">viral metagenome</name>
    <dbReference type="NCBI Taxonomy" id="1070528"/>
    <lineage>
        <taxon>unclassified sequences</taxon>
        <taxon>metagenomes</taxon>
        <taxon>organismal metagenomes</taxon>
    </lineage>
</organism>
<sequence>MADIYRRIRSVGELKAGVEYEGRSRAHGQFPLIRGTFKKLIKDDGYDFAVFDPMYVGSTEYNLKLNTEHSPEDLAIMNGLYDYFPLRLESTKKFERNLKEQPLYREKREVVRGLHSSELPPEITDKIGEMMTGVRRKPVMKKKTGGRRFTRKQCKKFKCSKMGFTQKASCRPYKNCYRSTAGRVN</sequence>
<dbReference type="EMBL" id="MN740653">
    <property type="protein sequence ID" value="QHS79799.1"/>
    <property type="molecule type" value="Genomic_DNA"/>
</dbReference>
<protein>
    <submittedName>
        <fullName evidence="1">Uncharacterized protein</fullName>
    </submittedName>
</protein>
<proteinExistence type="predicted"/>
<name>A0A6C0AJ41_9ZZZZ</name>